<dbReference type="AlphaFoldDB" id="A0A8C5RIH4"/>
<dbReference type="InterPro" id="IPR008197">
    <property type="entry name" value="WAP_dom"/>
</dbReference>
<evidence type="ECO:0000259" key="9">
    <source>
        <dbReference type="PROSITE" id="PS51390"/>
    </source>
</evidence>
<protein>
    <submittedName>
        <fullName evidence="10">Uncharacterized protein</fullName>
    </submittedName>
</protein>
<keyword evidence="4" id="KW-0929">Antimicrobial</keyword>
<keyword evidence="11" id="KW-1185">Reference proteome</keyword>
<dbReference type="GO" id="GO:0042742">
    <property type="term" value="P:defense response to bacterium"/>
    <property type="evidence" value="ECO:0007669"/>
    <property type="project" value="UniProtKB-KW"/>
</dbReference>
<dbReference type="InterPro" id="IPR051388">
    <property type="entry name" value="Serpin_venom_toxin"/>
</dbReference>
<evidence type="ECO:0000313" key="11">
    <source>
        <dbReference type="Proteomes" id="UP000694406"/>
    </source>
</evidence>
<organism evidence="10 11">
    <name type="scientific">Laticauda laticaudata</name>
    <name type="common">Blue-ringed sea krait</name>
    <name type="synonym">Blue-lipped sea krait</name>
    <dbReference type="NCBI Taxonomy" id="8630"/>
    <lineage>
        <taxon>Eukaryota</taxon>
        <taxon>Metazoa</taxon>
        <taxon>Chordata</taxon>
        <taxon>Craniata</taxon>
        <taxon>Vertebrata</taxon>
        <taxon>Euteleostomi</taxon>
        <taxon>Lepidosauria</taxon>
        <taxon>Squamata</taxon>
        <taxon>Bifurcata</taxon>
        <taxon>Unidentata</taxon>
        <taxon>Episquamata</taxon>
        <taxon>Toxicofera</taxon>
        <taxon>Serpentes</taxon>
        <taxon>Colubroidea</taxon>
        <taxon>Elapidae</taxon>
        <taxon>Laticaudinae</taxon>
        <taxon>Laticauda</taxon>
    </lineage>
</organism>
<dbReference type="InterPro" id="IPR002223">
    <property type="entry name" value="Kunitz_BPTI"/>
</dbReference>
<proteinExistence type="inferred from homology"/>
<dbReference type="FunFam" id="4.10.410.10:FF:000020">
    <property type="entry name" value="Collagen, type VI, alpha 3"/>
    <property type="match status" value="1"/>
</dbReference>
<dbReference type="CDD" id="cd00109">
    <property type="entry name" value="Kunitz-type"/>
    <property type="match status" value="1"/>
</dbReference>
<dbReference type="InterPro" id="IPR036645">
    <property type="entry name" value="Elafin-like_sf"/>
</dbReference>
<dbReference type="SMART" id="SM00131">
    <property type="entry name" value="KU"/>
    <property type="match status" value="1"/>
</dbReference>
<dbReference type="InterPro" id="IPR036880">
    <property type="entry name" value="Kunitz_BPTI_sf"/>
</dbReference>
<dbReference type="Proteomes" id="UP000694406">
    <property type="component" value="Unplaced"/>
</dbReference>
<evidence type="ECO:0000313" key="10">
    <source>
        <dbReference type="Ensembl" id="ENSLLTP00000003980.1"/>
    </source>
</evidence>
<reference evidence="10" key="2">
    <citation type="submission" date="2025-09" db="UniProtKB">
        <authorList>
            <consortium name="Ensembl"/>
        </authorList>
    </citation>
    <scope>IDENTIFICATION</scope>
</reference>
<dbReference type="PROSITE" id="PS50279">
    <property type="entry name" value="BPTI_KUNITZ_2"/>
    <property type="match status" value="1"/>
</dbReference>
<dbReference type="Pfam" id="PF00014">
    <property type="entry name" value="Kunitz_BPTI"/>
    <property type="match status" value="1"/>
</dbReference>
<dbReference type="PRINTS" id="PR00759">
    <property type="entry name" value="BASICPTASE"/>
</dbReference>
<dbReference type="Gene3D" id="4.10.410.10">
    <property type="entry name" value="Pancreatic trypsin inhibitor Kunitz domain"/>
    <property type="match status" value="1"/>
</dbReference>
<evidence type="ECO:0000259" key="8">
    <source>
        <dbReference type="PROSITE" id="PS50279"/>
    </source>
</evidence>
<dbReference type="InterPro" id="IPR020901">
    <property type="entry name" value="Prtase_inh_Kunz-CS"/>
</dbReference>
<evidence type="ECO:0000256" key="1">
    <source>
        <dbReference type="ARBA" id="ARBA00004613"/>
    </source>
</evidence>
<evidence type="ECO:0000256" key="2">
    <source>
        <dbReference type="ARBA" id="ARBA00008415"/>
    </source>
</evidence>
<keyword evidence="5" id="KW-0044">Antibiotic</keyword>
<dbReference type="GO" id="GO:0005576">
    <property type="term" value="C:extracellular region"/>
    <property type="evidence" value="ECO:0007669"/>
    <property type="project" value="UniProtKB-SubCell"/>
</dbReference>
<feature type="domain" description="WAP" evidence="9">
    <location>
        <begin position="89"/>
        <end position="137"/>
    </location>
</feature>
<dbReference type="GO" id="GO:0004867">
    <property type="term" value="F:serine-type endopeptidase inhibitor activity"/>
    <property type="evidence" value="ECO:0007669"/>
    <property type="project" value="InterPro"/>
</dbReference>
<feature type="domain" description="BPTI/Kunitz inhibitor" evidence="8">
    <location>
        <begin position="146"/>
        <end position="196"/>
    </location>
</feature>
<dbReference type="GeneTree" id="ENSGT01130000278643"/>
<comment type="similarity">
    <text evidence="2">Belongs to the venom Kunitz-type family.</text>
</comment>
<dbReference type="PANTHER" id="PTHR46751:SF1">
    <property type="entry name" value="WAP FOUR-DISULFIDE CORE DOMAIN PROTEIN 6A"/>
    <property type="match status" value="1"/>
</dbReference>
<evidence type="ECO:0000256" key="6">
    <source>
        <dbReference type="ARBA" id="ARBA00023157"/>
    </source>
</evidence>
<comment type="subcellular location">
    <subcellularLocation>
        <location evidence="1">Secreted</location>
    </subcellularLocation>
</comment>
<reference evidence="10" key="1">
    <citation type="submission" date="2025-08" db="UniProtKB">
        <authorList>
            <consortium name="Ensembl"/>
        </authorList>
    </citation>
    <scope>IDENTIFICATION</scope>
</reference>
<evidence type="ECO:0000256" key="4">
    <source>
        <dbReference type="ARBA" id="ARBA00022529"/>
    </source>
</evidence>
<dbReference type="PROSITE" id="PS00280">
    <property type="entry name" value="BPTI_KUNITZ_1"/>
    <property type="match status" value="1"/>
</dbReference>
<dbReference type="Ensembl" id="ENSLLTT00000004145.1">
    <property type="protein sequence ID" value="ENSLLTP00000003980.1"/>
    <property type="gene ID" value="ENSLLTG00000002955.1"/>
</dbReference>
<dbReference type="Pfam" id="PF00095">
    <property type="entry name" value="WAP"/>
    <property type="match status" value="1"/>
</dbReference>
<keyword evidence="3" id="KW-0964">Secreted</keyword>
<dbReference type="SUPFAM" id="SSF57256">
    <property type="entry name" value="Elafin-like"/>
    <property type="match status" value="1"/>
</dbReference>
<comment type="similarity">
    <text evidence="7">Belongs to the venom waprin family.</text>
</comment>
<dbReference type="PROSITE" id="PS51390">
    <property type="entry name" value="WAP"/>
    <property type="match status" value="1"/>
</dbReference>
<accession>A0A8C5RIH4</accession>
<dbReference type="SUPFAM" id="SSF57362">
    <property type="entry name" value="BPTI-like"/>
    <property type="match status" value="1"/>
</dbReference>
<dbReference type="SMART" id="SM00217">
    <property type="entry name" value="WAP"/>
    <property type="match status" value="1"/>
</dbReference>
<name>A0A8C5RIH4_LATLA</name>
<dbReference type="PANTHER" id="PTHR46751">
    <property type="entry name" value="EPPIN"/>
    <property type="match status" value="1"/>
</dbReference>
<sequence>MCRKGKKCVGCAPSVKPQSCPHKLNINQAEHSGRLYILSLSLSWHSSYCEPSQIPSAPHLPNYQAQALKLLRSNSTYPDWFLCLSLPHILEHPGVCPRRVEVFPFIPCKNTCNNDHDCRLTEKCCFTGCSRGCLPSAPEPEANDRCRLPRDQGSCSKELQHFYYDPEEKKCISFVYHGCEGNSNNFETRELCEKTCGKISKGTEDECCPLSVCGLICFLSNHCFICSFSFCPPRPFPQITTDASLFGTHSEATFPHNPFSATQDQILGLWVHLRYGCQTHLITL</sequence>
<evidence type="ECO:0000256" key="3">
    <source>
        <dbReference type="ARBA" id="ARBA00022525"/>
    </source>
</evidence>
<keyword evidence="6" id="KW-1015">Disulfide bond</keyword>
<evidence type="ECO:0000256" key="5">
    <source>
        <dbReference type="ARBA" id="ARBA00023022"/>
    </source>
</evidence>
<dbReference type="Gene3D" id="4.10.75.10">
    <property type="entry name" value="Elafin-like"/>
    <property type="match status" value="1"/>
</dbReference>
<evidence type="ECO:0000256" key="7">
    <source>
        <dbReference type="ARBA" id="ARBA00035122"/>
    </source>
</evidence>